<evidence type="ECO:0000256" key="1">
    <source>
        <dbReference type="SAM" id="Phobius"/>
    </source>
</evidence>
<gene>
    <name evidence="2" type="ORF">AALO_G00235420</name>
</gene>
<name>A0AAV6G051_9TELE</name>
<comment type="caution">
    <text evidence="2">The sequence shown here is derived from an EMBL/GenBank/DDBJ whole genome shotgun (WGS) entry which is preliminary data.</text>
</comment>
<dbReference type="AlphaFoldDB" id="A0AAV6G051"/>
<proteinExistence type="predicted"/>
<keyword evidence="3" id="KW-1185">Reference proteome</keyword>
<accession>A0AAV6G051</accession>
<dbReference type="Proteomes" id="UP000823561">
    <property type="component" value="Chromosome 18"/>
</dbReference>
<keyword evidence="1" id="KW-0812">Transmembrane</keyword>
<evidence type="ECO:0000313" key="2">
    <source>
        <dbReference type="EMBL" id="KAG5266722.1"/>
    </source>
</evidence>
<reference evidence="2" key="1">
    <citation type="submission" date="2020-10" db="EMBL/GenBank/DDBJ databases">
        <title>Chromosome-scale genome assembly of the Allis shad, Alosa alosa.</title>
        <authorList>
            <person name="Margot Z."/>
            <person name="Christophe K."/>
            <person name="Cabau C."/>
            <person name="Louis A."/>
            <person name="Berthelot C."/>
            <person name="Parey E."/>
            <person name="Roest Crollius H."/>
            <person name="Montfort J."/>
            <person name="Robinson-Rechavi M."/>
            <person name="Bucao C."/>
            <person name="Bouchez O."/>
            <person name="Gislard M."/>
            <person name="Lluch J."/>
            <person name="Milhes M."/>
            <person name="Lampietro C."/>
            <person name="Lopez Roques C."/>
            <person name="Donnadieu C."/>
            <person name="Braasch I."/>
            <person name="Desvignes T."/>
            <person name="Postlethwait J."/>
            <person name="Bobe J."/>
            <person name="Guiguen Y."/>
        </authorList>
    </citation>
    <scope>NUCLEOTIDE SEQUENCE</scope>
    <source>
        <strain evidence="2">M-15738</strain>
        <tissue evidence="2">Blood</tissue>
    </source>
</reference>
<sequence length="108" mass="12289">MCVCLCTQTCIKGTEFGSAYTFSLQLLTHTDNMKAYLLLLILLPLCMADFQIRCKGEDFLMVRDMVLQCSGKTKQVCYTRKTGEKGCTREEFCKRPGWTCCEKDLCNA</sequence>
<evidence type="ECO:0000313" key="3">
    <source>
        <dbReference type="Proteomes" id="UP000823561"/>
    </source>
</evidence>
<keyword evidence="1" id="KW-1133">Transmembrane helix</keyword>
<protein>
    <submittedName>
        <fullName evidence="2">Uncharacterized protein</fullName>
    </submittedName>
</protein>
<dbReference type="EMBL" id="JADWDJ010000018">
    <property type="protein sequence ID" value="KAG5266722.1"/>
    <property type="molecule type" value="Genomic_DNA"/>
</dbReference>
<organism evidence="2 3">
    <name type="scientific">Alosa alosa</name>
    <name type="common">allis shad</name>
    <dbReference type="NCBI Taxonomy" id="278164"/>
    <lineage>
        <taxon>Eukaryota</taxon>
        <taxon>Metazoa</taxon>
        <taxon>Chordata</taxon>
        <taxon>Craniata</taxon>
        <taxon>Vertebrata</taxon>
        <taxon>Euteleostomi</taxon>
        <taxon>Actinopterygii</taxon>
        <taxon>Neopterygii</taxon>
        <taxon>Teleostei</taxon>
        <taxon>Clupei</taxon>
        <taxon>Clupeiformes</taxon>
        <taxon>Clupeoidei</taxon>
        <taxon>Clupeidae</taxon>
        <taxon>Alosa</taxon>
    </lineage>
</organism>
<keyword evidence="1" id="KW-0472">Membrane</keyword>
<feature type="transmembrane region" description="Helical" evidence="1">
    <location>
        <begin position="35"/>
        <end position="52"/>
    </location>
</feature>